<evidence type="ECO:0000313" key="4">
    <source>
        <dbReference type="EMBL" id="HHS62249.1"/>
    </source>
</evidence>
<evidence type="ECO:0000259" key="3">
    <source>
        <dbReference type="SMART" id="SM01007"/>
    </source>
</evidence>
<protein>
    <submittedName>
        <fullName evidence="4">Rhamnulose-1-phosphate aldolase</fullName>
        <ecNumber evidence="4">4.1.2.19</ecNumber>
    </submittedName>
</protein>
<dbReference type="SUPFAM" id="SSF53639">
    <property type="entry name" value="AraD/HMP-PK domain-like"/>
    <property type="match status" value="1"/>
</dbReference>
<dbReference type="GO" id="GO:0046872">
    <property type="term" value="F:metal ion binding"/>
    <property type="evidence" value="ECO:0007669"/>
    <property type="project" value="UniProtKB-KW"/>
</dbReference>
<dbReference type="NCBIfam" id="NF002963">
    <property type="entry name" value="PRK03634.1"/>
    <property type="match status" value="1"/>
</dbReference>
<comment type="caution">
    <text evidence="4">The sequence shown here is derived from an EMBL/GenBank/DDBJ whole genome shotgun (WGS) entry which is preliminary data.</text>
</comment>
<dbReference type="GO" id="GO:0005829">
    <property type="term" value="C:cytosol"/>
    <property type="evidence" value="ECO:0007669"/>
    <property type="project" value="TreeGrafter"/>
</dbReference>
<dbReference type="InterPro" id="IPR036409">
    <property type="entry name" value="Aldolase_II/adducin_N_sf"/>
</dbReference>
<dbReference type="Pfam" id="PF00596">
    <property type="entry name" value="Aldolase_II"/>
    <property type="match status" value="1"/>
</dbReference>
<dbReference type="InterPro" id="IPR001303">
    <property type="entry name" value="Aldolase_II/adducin_N"/>
</dbReference>
<dbReference type="EC" id="4.1.2.19" evidence="4"/>
<reference evidence="4" key="1">
    <citation type="journal article" date="2020" name="mSystems">
        <title>Genome- and Community-Level Interaction Insights into Carbon Utilization and Element Cycling Functions of Hydrothermarchaeota in Hydrothermal Sediment.</title>
        <authorList>
            <person name="Zhou Z."/>
            <person name="Liu Y."/>
            <person name="Xu W."/>
            <person name="Pan J."/>
            <person name="Luo Z.H."/>
            <person name="Li M."/>
        </authorList>
    </citation>
    <scope>NUCLEOTIDE SEQUENCE [LARGE SCALE GENOMIC DNA]</scope>
    <source>
        <strain evidence="4">SpSt-783</strain>
    </source>
</reference>
<name>A0A7C6EM24_UNCW3</name>
<accession>A0A7C6EM24</accession>
<feature type="domain" description="Class II aldolase/adducin N-terminal" evidence="3">
    <location>
        <begin position="22"/>
        <end position="246"/>
    </location>
</feature>
<dbReference type="PANTHER" id="PTHR22789">
    <property type="entry name" value="FUCULOSE PHOSPHATE ALDOLASE"/>
    <property type="match status" value="1"/>
</dbReference>
<dbReference type="AlphaFoldDB" id="A0A7C6EM24"/>
<organism evidence="4">
    <name type="scientific">candidate division WOR-3 bacterium</name>
    <dbReference type="NCBI Taxonomy" id="2052148"/>
    <lineage>
        <taxon>Bacteria</taxon>
        <taxon>Bacteria division WOR-3</taxon>
    </lineage>
</organism>
<gene>
    <name evidence="4" type="ORF">ENV70_01355</name>
</gene>
<dbReference type="GO" id="GO:0019323">
    <property type="term" value="P:pentose catabolic process"/>
    <property type="evidence" value="ECO:0007669"/>
    <property type="project" value="TreeGrafter"/>
</dbReference>
<keyword evidence="2 4" id="KW-0456">Lyase</keyword>
<dbReference type="PANTHER" id="PTHR22789:SF0">
    <property type="entry name" value="3-OXO-TETRONATE 4-PHOSPHATE DECARBOXYLASE-RELATED"/>
    <property type="match status" value="1"/>
</dbReference>
<dbReference type="Gene3D" id="3.40.225.10">
    <property type="entry name" value="Class II aldolase/adducin N-terminal domain"/>
    <property type="match status" value="1"/>
</dbReference>
<keyword evidence="1" id="KW-0479">Metal-binding</keyword>
<dbReference type="InterPro" id="IPR050197">
    <property type="entry name" value="Aldolase_class_II_sugar_metab"/>
</dbReference>
<proteinExistence type="predicted"/>
<sequence>MLEQIGGSLFFFIKKSSGRIIKEIIDVSNWLWKKGWAERNAGNISVDVTDIITIKKRTKKSNKIPMKIGEPILANRLFLVTGTGVRLRDIKREPQKCLLLVQISEKVDGYYIIDGNKKNCSTSEFISHLLIHSFFLKNKIDKKAIIHTHPNHIIALSHIRKYSSENAFNRLIWSIHPEVKVVIPEGVGYVKYNCPGTERLARATLKKLKNRRLIVWERHGCVAIGKDLYEAFDLIDTVNKAIEIFFICRNAGYNPRGLNSLQLKELEKIFNLKKNV</sequence>
<dbReference type="SMART" id="SM01007">
    <property type="entry name" value="Aldolase_II"/>
    <property type="match status" value="1"/>
</dbReference>
<dbReference type="GO" id="GO:0008994">
    <property type="term" value="F:rhamnulose-1-phosphate aldolase activity"/>
    <property type="evidence" value="ECO:0007669"/>
    <property type="project" value="UniProtKB-EC"/>
</dbReference>
<evidence type="ECO:0000256" key="2">
    <source>
        <dbReference type="ARBA" id="ARBA00023239"/>
    </source>
</evidence>
<evidence type="ECO:0000256" key="1">
    <source>
        <dbReference type="ARBA" id="ARBA00022723"/>
    </source>
</evidence>
<dbReference type="EMBL" id="DTHJ01000028">
    <property type="protein sequence ID" value="HHS62249.1"/>
    <property type="molecule type" value="Genomic_DNA"/>
</dbReference>